<dbReference type="EMBL" id="WUUT01000001">
    <property type="protein sequence ID" value="MXR50796.1"/>
    <property type="molecule type" value="Genomic_DNA"/>
</dbReference>
<protein>
    <submittedName>
        <fullName evidence="3">Alpha/beta fold hydrolase</fullName>
    </submittedName>
</protein>
<dbReference type="Gene3D" id="3.40.50.1820">
    <property type="entry name" value="alpha/beta hydrolase"/>
    <property type="match status" value="1"/>
</dbReference>
<feature type="domain" description="AB hydrolase-1" evidence="2">
    <location>
        <begin position="25"/>
        <end position="278"/>
    </location>
</feature>
<reference evidence="3 4" key="1">
    <citation type="submission" date="2019-12" db="EMBL/GenBank/DDBJ databases">
        <title>Isolation and characterization of three novel carbon monoxide-oxidizing members of Halobacteria from salione crusts and soils.</title>
        <authorList>
            <person name="Myers M.R."/>
            <person name="King G.M."/>
        </authorList>
    </citation>
    <scope>NUCLEOTIDE SEQUENCE [LARGE SCALE GENOMIC DNA]</scope>
    <source>
        <strain evidence="3 4">WSH3</strain>
    </source>
</reference>
<comment type="caution">
    <text evidence="3">The sequence shown here is derived from an EMBL/GenBank/DDBJ whole genome shotgun (WGS) entry which is preliminary data.</text>
</comment>
<evidence type="ECO:0000256" key="1">
    <source>
        <dbReference type="ARBA" id="ARBA00022801"/>
    </source>
</evidence>
<dbReference type="InterPro" id="IPR000073">
    <property type="entry name" value="AB_hydrolase_1"/>
</dbReference>
<gene>
    <name evidence="3" type="ORF">GRX03_04140</name>
</gene>
<name>A0A6B0T3M8_9EURY</name>
<dbReference type="AlphaFoldDB" id="A0A6B0T3M8"/>
<dbReference type="RefSeq" id="WP_368277955.1">
    <property type="nucleotide sequence ID" value="NZ_WUUT01000001.1"/>
</dbReference>
<dbReference type="InterPro" id="IPR029058">
    <property type="entry name" value="AB_hydrolase_fold"/>
</dbReference>
<evidence type="ECO:0000259" key="2">
    <source>
        <dbReference type="Pfam" id="PF00561"/>
    </source>
</evidence>
<dbReference type="InterPro" id="IPR000639">
    <property type="entry name" value="Epox_hydrolase-like"/>
</dbReference>
<sequence length="293" mass="32208">MTETVRANGIEFGYHRRGDGDRLALCLHGFPDDARSLAPITERLAAEGFTTVSPYLRGYGPTDPAPDGDYSAGALGRDALALAEAMLEREGCSEAVLIGHDWGAVAGYAAARQDPERFSHLVTMAVPPGFSAELLRSPRQLLRSWYVWLFQFPGVAERVLAAEEFALIEQLWRLWSPGWQYDEDHLAGVIETFQTDGTPEAALQYYRQFVNPTVKDLARNGPPSRDSLPSIDVPGLVIAGERDGCVGAELFEDADTLFTADCRVLKIREAGHFMHRERPAVVGEEIISFLGAD</sequence>
<dbReference type="PANTHER" id="PTHR43329">
    <property type="entry name" value="EPOXIDE HYDROLASE"/>
    <property type="match status" value="1"/>
</dbReference>
<organism evidence="3 4">
    <name type="scientific">Halovenus carboxidivorans</name>
    <dbReference type="NCBI Taxonomy" id="2692199"/>
    <lineage>
        <taxon>Archaea</taxon>
        <taxon>Methanobacteriati</taxon>
        <taxon>Methanobacteriota</taxon>
        <taxon>Stenosarchaea group</taxon>
        <taxon>Halobacteria</taxon>
        <taxon>Halobacteriales</taxon>
        <taxon>Haloarculaceae</taxon>
        <taxon>Halovenus</taxon>
    </lineage>
</organism>
<dbReference type="SUPFAM" id="SSF53474">
    <property type="entry name" value="alpha/beta-Hydrolases"/>
    <property type="match status" value="1"/>
</dbReference>
<accession>A0A6B0T3M8</accession>
<evidence type="ECO:0000313" key="4">
    <source>
        <dbReference type="Proteomes" id="UP000466535"/>
    </source>
</evidence>
<dbReference type="GO" id="GO:0016787">
    <property type="term" value="F:hydrolase activity"/>
    <property type="evidence" value="ECO:0007669"/>
    <property type="project" value="UniProtKB-KW"/>
</dbReference>
<evidence type="ECO:0000313" key="3">
    <source>
        <dbReference type="EMBL" id="MXR50796.1"/>
    </source>
</evidence>
<keyword evidence="1 3" id="KW-0378">Hydrolase</keyword>
<dbReference type="Proteomes" id="UP000466535">
    <property type="component" value="Unassembled WGS sequence"/>
</dbReference>
<dbReference type="PRINTS" id="PR00412">
    <property type="entry name" value="EPOXHYDRLASE"/>
</dbReference>
<dbReference type="Pfam" id="PF00561">
    <property type="entry name" value="Abhydrolase_1"/>
    <property type="match status" value="1"/>
</dbReference>
<keyword evidence="4" id="KW-1185">Reference proteome</keyword>
<proteinExistence type="predicted"/>